<evidence type="ECO:0000313" key="2">
    <source>
        <dbReference type="EMBL" id="MFC5917817.1"/>
    </source>
</evidence>
<evidence type="ECO:0000256" key="1">
    <source>
        <dbReference type="SAM" id="Phobius"/>
    </source>
</evidence>
<keyword evidence="1" id="KW-0472">Membrane</keyword>
<proteinExistence type="predicted"/>
<accession>A0ABW1GVN6</accession>
<keyword evidence="1" id="KW-1133">Transmembrane helix</keyword>
<reference evidence="3" key="1">
    <citation type="journal article" date="2019" name="Int. J. Syst. Evol. Microbiol.">
        <title>The Global Catalogue of Microorganisms (GCM) 10K type strain sequencing project: providing services to taxonomists for standard genome sequencing and annotation.</title>
        <authorList>
            <consortium name="The Broad Institute Genomics Platform"/>
            <consortium name="The Broad Institute Genome Sequencing Center for Infectious Disease"/>
            <person name="Wu L."/>
            <person name="Ma J."/>
        </authorList>
    </citation>
    <scope>NUCLEOTIDE SEQUENCE [LARGE SCALE GENOMIC DNA]</scope>
    <source>
        <strain evidence="3">JCM 4147</strain>
    </source>
</reference>
<protein>
    <submittedName>
        <fullName evidence="2">Uncharacterized protein</fullName>
    </submittedName>
</protein>
<dbReference type="EMBL" id="JBHSPU010000030">
    <property type="protein sequence ID" value="MFC5917817.1"/>
    <property type="molecule type" value="Genomic_DNA"/>
</dbReference>
<feature type="transmembrane region" description="Helical" evidence="1">
    <location>
        <begin position="12"/>
        <end position="32"/>
    </location>
</feature>
<name>A0ABW1GVN6_9ACTN</name>
<sequence>MNLDKVDWGTVPTWMSAIVTTFAFTVAAAVFFRDRHENHRADARSVIAHLADLEDDDFGDVDGQIIFIRNLATRPIFEVSVTFAQVDREGRATGRPGRPPHEVARYIQPDVSRSLNFDRSFLGDDSAACAVFFKDVEGRRWARHIHDSSLIRHTKTRDLFALWRPRRSR</sequence>
<organism evidence="2 3">
    <name type="scientific">Streptomyces pulveraceus</name>
    <dbReference type="NCBI Taxonomy" id="68258"/>
    <lineage>
        <taxon>Bacteria</taxon>
        <taxon>Bacillati</taxon>
        <taxon>Actinomycetota</taxon>
        <taxon>Actinomycetes</taxon>
        <taxon>Kitasatosporales</taxon>
        <taxon>Streptomycetaceae</taxon>
        <taxon>Streptomyces</taxon>
    </lineage>
</organism>
<keyword evidence="3" id="KW-1185">Reference proteome</keyword>
<dbReference type="RefSeq" id="WP_344511930.1">
    <property type="nucleotide sequence ID" value="NZ_BAAATU010000022.1"/>
</dbReference>
<keyword evidence="1" id="KW-0812">Transmembrane</keyword>
<dbReference type="Proteomes" id="UP001596200">
    <property type="component" value="Unassembled WGS sequence"/>
</dbReference>
<gene>
    <name evidence="2" type="ORF">ACFP1B_30975</name>
</gene>
<comment type="caution">
    <text evidence="2">The sequence shown here is derived from an EMBL/GenBank/DDBJ whole genome shotgun (WGS) entry which is preliminary data.</text>
</comment>
<evidence type="ECO:0000313" key="3">
    <source>
        <dbReference type="Proteomes" id="UP001596200"/>
    </source>
</evidence>